<comment type="similarity">
    <text evidence="3">Belongs to the major facilitator superfamily. TCR/Tet family.</text>
</comment>
<dbReference type="InterPro" id="IPR036259">
    <property type="entry name" value="MFS_trans_sf"/>
</dbReference>
<dbReference type="FunFam" id="1.20.1720.10:FF:000005">
    <property type="entry name" value="Bcr/CflA family efflux transporter"/>
    <property type="match status" value="1"/>
</dbReference>
<dbReference type="Gene3D" id="1.20.1720.10">
    <property type="entry name" value="Multidrug resistance protein D"/>
    <property type="match status" value="1"/>
</dbReference>
<dbReference type="EMBL" id="CP087164">
    <property type="protein sequence ID" value="UGS37579.1"/>
    <property type="molecule type" value="Genomic_DNA"/>
</dbReference>
<dbReference type="InterPro" id="IPR004812">
    <property type="entry name" value="Efflux_drug-R_Bcr/CmlA"/>
</dbReference>
<dbReference type="InterPro" id="IPR001958">
    <property type="entry name" value="Tet-R_TetA/multi-R_MdtG-like"/>
</dbReference>
<dbReference type="KEGG" id="sbae:DSM104329_03996"/>
<keyword evidence="6 9" id="KW-0812">Transmembrane</keyword>
<dbReference type="PROSITE" id="PS00216">
    <property type="entry name" value="SUGAR_TRANSPORT_1"/>
    <property type="match status" value="1"/>
</dbReference>
<dbReference type="GO" id="GO:0005886">
    <property type="term" value="C:plasma membrane"/>
    <property type="evidence" value="ECO:0007669"/>
    <property type="project" value="UniProtKB-SubCell"/>
</dbReference>
<dbReference type="SUPFAM" id="SSF103473">
    <property type="entry name" value="MFS general substrate transporter"/>
    <property type="match status" value="1"/>
</dbReference>
<dbReference type="PROSITE" id="PS50850">
    <property type="entry name" value="MFS"/>
    <property type="match status" value="1"/>
</dbReference>
<feature type="transmembrane region" description="Helical" evidence="9">
    <location>
        <begin position="160"/>
        <end position="183"/>
    </location>
</feature>
<dbReference type="PANTHER" id="PTHR23502:SF132">
    <property type="entry name" value="POLYAMINE TRANSPORTER 2-RELATED"/>
    <property type="match status" value="1"/>
</dbReference>
<evidence type="ECO:0000256" key="4">
    <source>
        <dbReference type="ARBA" id="ARBA00022448"/>
    </source>
</evidence>
<dbReference type="PRINTS" id="PR01035">
    <property type="entry name" value="TCRTETA"/>
</dbReference>
<dbReference type="PANTHER" id="PTHR23502">
    <property type="entry name" value="MAJOR FACILITATOR SUPERFAMILY"/>
    <property type="match status" value="1"/>
</dbReference>
<accession>A0A9E6Y042</accession>
<evidence type="ECO:0000256" key="3">
    <source>
        <dbReference type="ARBA" id="ARBA00007520"/>
    </source>
</evidence>
<feature type="transmembrane region" description="Helical" evidence="9">
    <location>
        <begin position="332"/>
        <end position="357"/>
    </location>
</feature>
<dbReference type="GO" id="GO:1990961">
    <property type="term" value="P:xenobiotic detoxification by transmembrane export across the plasma membrane"/>
    <property type="evidence" value="ECO:0007669"/>
    <property type="project" value="InterPro"/>
</dbReference>
<dbReference type="AlphaFoldDB" id="A0A9E6Y042"/>
<comment type="similarity">
    <text evidence="2">Belongs to the major facilitator superfamily. Bcr/CmlA family.</text>
</comment>
<feature type="transmembrane region" description="Helical" evidence="9">
    <location>
        <begin position="189"/>
        <end position="209"/>
    </location>
</feature>
<dbReference type="InterPro" id="IPR005829">
    <property type="entry name" value="Sugar_transporter_CS"/>
</dbReference>
<evidence type="ECO:0000256" key="8">
    <source>
        <dbReference type="ARBA" id="ARBA00023136"/>
    </source>
</evidence>
<feature type="transmembrane region" description="Helical" evidence="9">
    <location>
        <begin position="102"/>
        <end position="121"/>
    </location>
</feature>
<dbReference type="NCBIfam" id="TIGR00710">
    <property type="entry name" value="efflux_Bcr_CflA"/>
    <property type="match status" value="1"/>
</dbReference>
<dbReference type="GO" id="GO:0042910">
    <property type="term" value="F:xenobiotic transmembrane transporter activity"/>
    <property type="evidence" value="ECO:0007669"/>
    <property type="project" value="InterPro"/>
</dbReference>
<feature type="transmembrane region" description="Helical" evidence="9">
    <location>
        <begin position="369"/>
        <end position="389"/>
    </location>
</feature>
<sequence length="417" mass="42108">MSVLVMNRGEVGDTARVPAMVQPPARATAARHGLLLVLILGSLTALAPLSIDLYLPALPDLGDDLGASTSVVQLTLTACVVGLGVGQLVAGPLADRYGRRPPLLIGLAGFAVSSGMCALAPTVEILIGLRLVQGATGAAGLVIARAVVRDVYGPSATRIFAALLLVTGLAPIVAPIVGAQMLHFTTWRGTFVVLLGLGVALLVATWLGLGESLAPERRRADGLRATLVTLRGLVADRSFMPYVACFSLAFGAFFAYISASPFVLEDIHGVSPQVFSAIFAVNSAALIGAGQVAGHVSGRLVEPHRLLYGAVWLVAVSAVALLVVVAAGGGLWPLLACLFGIAVANGLVVPTATVLAMAGHGHVAGSASALLGLCQFGLAGILAPLVGIAGSDTALPMAVVIAVCGLGALASMRVVAR</sequence>
<evidence type="ECO:0000256" key="1">
    <source>
        <dbReference type="ARBA" id="ARBA00004651"/>
    </source>
</evidence>
<evidence type="ECO:0000256" key="5">
    <source>
        <dbReference type="ARBA" id="ARBA00022475"/>
    </source>
</evidence>
<keyword evidence="5" id="KW-1003">Cell membrane</keyword>
<feature type="transmembrane region" description="Helical" evidence="9">
    <location>
        <begin position="127"/>
        <end position="148"/>
    </location>
</feature>
<feature type="transmembrane region" description="Helical" evidence="9">
    <location>
        <begin position="395"/>
        <end position="416"/>
    </location>
</feature>
<evidence type="ECO:0000259" key="10">
    <source>
        <dbReference type="PROSITE" id="PS50850"/>
    </source>
</evidence>
<evidence type="ECO:0000256" key="7">
    <source>
        <dbReference type="ARBA" id="ARBA00022989"/>
    </source>
</evidence>
<organism evidence="11 12">
    <name type="scientific">Capillimicrobium parvum</name>
    <dbReference type="NCBI Taxonomy" id="2884022"/>
    <lineage>
        <taxon>Bacteria</taxon>
        <taxon>Bacillati</taxon>
        <taxon>Actinomycetota</taxon>
        <taxon>Thermoleophilia</taxon>
        <taxon>Solirubrobacterales</taxon>
        <taxon>Capillimicrobiaceae</taxon>
        <taxon>Capillimicrobium</taxon>
    </lineage>
</organism>
<evidence type="ECO:0000313" key="12">
    <source>
        <dbReference type="Proteomes" id="UP001162834"/>
    </source>
</evidence>
<evidence type="ECO:0000313" key="11">
    <source>
        <dbReference type="EMBL" id="UGS37579.1"/>
    </source>
</evidence>
<name>A0A9E6Y042_9ACTN</name>
<dbReference type="Pfam" id="PF07690">
    <property type="entry name" value="MFS_1"/>
    <property type="match status" value="1"/>
</dbReference>
<reference evidence="11" key="1">
    <citation type="journal article" date="2022" name="Int. J. Syst. Evol. Microbiol.">
        <title>Pseudomonas aegrilactucae sp. nov. and Pseudomonas morbosilactucae sp. nov., pathogens causing bacterial rot of lettuce in Japan.</title>
        <authorList>
            <person name="Sawada H."/>
            <person name="Fujikawa T."/>
            <person name="Satou M."/>
        </authorList>
    </citation>
    <scope>NUCLEOTIDE SEQUENCE</scope>
    <source>
        <strain evidence="11">0166_1</strain>
    </source>
</reference>
<feature type="transmembrane region" description="Helical" evidence="9">
    <location>
        <begin position="274"/>
        <end position="294"/>
    </location>
</feature>
<dbReference type="CDD" id="cd17320">
    <property type="entry name" value="MFS_MdfA_MDR_like"/>
    <property type="match status" value="1"/>
</dbReference>
<feature type="transmembrane region" description="Helical" evidence="9">
    <location>
        <begin position="71"/>
        <end position="90"/>
    </location>
</feature>
<evidence type="ECO:0000256" key="2">
    <source>
        <dbReference type="ARBA" id="ARBA00006236"/>
    </source>
</evidence>
<protein>
    <submittedName>
        <fullName evidence="11">Bicyclomycin resistance protein</fullName>
    </submittedName>
</protein>
<evidence type="ECO:0000256" key="9">
    <source>
        <dbReference type="SAM" id="Phobius"/>
    </source>
</evidence>
<keyword evidence="4" id="KW-0813">Transport</keyword>
<comment type="subcellular location">
    <subcellularLocation>
        <location evidence="1">Cell membrane</location>
        <topology evidence="1">Multi-pass membrane protein</topology>
    </subcellularLocation>
</comment>
<evidence type="ECO:0000256" key="6">
    <source>
        <dbReference type="ARBA" id="ARBA00022692"/>
    </source>
</evidence>
<dbReference type="Proteomes" id="UP001162834">
    <property type="component" value="Chromosome"/>
</dbReference>
<feature type="transmembrane region" description="Helical" evidence="9">
    <location>
        <begin position="33"/>
        <end position="51"/>
    </location>
</feature>
<feature type="transmembrane region" description="Helical" evidence="9">
    <location>
        <begin position="306"/>
        <end position="326"/>
    </location>
</feature>
<feature type="domain" description="Major facilitator superfamily (MFS) profile" evidence="10">
    <location>
        <begin position="34"/>
        <end position="417"/>
    </location>
</feature>
<keyword evidence="7 9" id="KW-1133">Transmembrane helix</keyword>
<dbReference type="InterPro" id="IPR011701">
    <property type="entry name" value="MFS"/>
</dbReference>
<dbReference type="InterPro" id="IPR020846">
    <property type="entry name" value="MFS_dom"/>
</dbReference>
<gene>
    <name evidence="11" type="primary">bcr_1</name>
    <name evidence="11" type="ORF">DSM104329_03996</name>
</gene>
<proteinExistence type="inferred from homology"/>
<keyword evidence="12" id="KW-1185">Reference proteome</keyword>
<keyword evidence="8 9" id="KW-0472">Membrane</keyword>
<feature type="transmembrane region" description="Helical" evidence="9">
    <location>
        <begin position="239"/>
        <end position="259"/>
    </location>
</feature>